<dbReference type="SMART" id="SM00320">
    <property type="entry name" value="WD40"/>
    <property type="match status" value="5"/>
</dbReference>
<comment type="caution">
    <text evidence="4">The sequence shown here is derived from an EMBL/GenBank/DDBJ whole genome shotgun (WGS) entry which is preliminary data.</text>
</comment>
<dbReference type="PRINTS" id="PR00320">
    <property type="entry name" value="GPROTEINBRPT"/>
</dbReference>
<dbReference type="PANTHER" id="PTHR10971">
    <property type="entry name" value="MRNA EXPORT FACTOR AND BUB3"/>
    <property type="match status" value="1"/>
</dbReference>
<organism evidence="4 5">
    <name type="scientific">Raphidocelis subcapitata</name>
    <dbReference type="NCBI Taxonomy" id="307507"/>
    <lineage>
        <taxon>Eukaryota</taxon>
        <taxon>Viridiplantae</taxon>
        <taxon>Chlorophyta</taxon>
        <taxon>core chlorophytes</taxon>
        <taxon>Chlorophyceae</taxon>
        <taxon>CS clade</taxon>
        <taxon>Sphaeropleales</taxon>
        <taxon>Selenastraceae</taxon>
        <taxon>Raphidocelis</taxon>
    </lineage>
</organism>
<dbReference type="InterPro" id="IPR020472">
    <property type="entry name" value="WD40_PAC1"/>
</dbReference>
<dbReference type="InterPro" id="IPR036322">
    <property type="entry name" value="WD40_repeat_dom_sf"/>
</dbReference>
<evidence type="ECO:0000256" key="3">
    <source>
        <dbReference type="PROSITE-ProRule" id="PRU00221"/>
    </source>
</evidence>
<evidence type="ECO:0000256" key="2">
    <source>
        <dbReference type="ARBA" id="ARBA00022737"/>
    </source>
</evidence>
<dbReference type="Proteomes" id="UP000247498">
    <property type="component" value="Unassembled WGS sequence"/>
</dbReference>
<dbReference type="OrthoDB" id="256303at2759"/>
<proteinExistence type="predicted"/>
<keyword evidence="1 3" id="KW-0853">WD repeat</keyword>
<feature type="repeat" description="WD" evidence="3">
    <location>
        <begin position="25"/>
        <end position="54"/>
    </location>
</feature>
<evidence type="ECO:0000256" key="1">
    <source>
        <dbReference type="ARBA" id="ARBA00022574"/>
    </source>
</evidence>
<evidence type="ECO:0000313" key="5">
    <source>
        <dbReference type="Proteomes" id="UP000247498"/>
    </source>
</evidence>
<dbReference type="PROSITE" id="PS50294">
    <property type="entry name" value="WD_REPEATS_REGION"/>
    <property type="match status" value="1"/>
</dbReference>
<feature type="repeat" description="WD" evidence="3">
    <location>
        <begin position="245"/>
        <end position="279"/>
    </location>
</feature>
<dbReference type="EMBL" id="BDRX01000006">
    <property type="protein sequence ID" value="GBF88757.1"/>
    <property type="molecule type" value="Genomic_DNA"/>
</dbReference>
<sequence>MFGAQPQAGGVNPNKDVQIQTPLADSVSSLSFSPRANLLVATCWDNNVYCWDIQPNGSANPKASTNHAQPPLCSAWNGDGTGVFTGGCDKMVKLWNLATNQSQQVAAHDAPVRHCAFIPELNMLVTGSWDKTLRYWDMRQAQPAFTYTLSDRLYALDVKHPLLVAGTADRQLFVFNLQNPQQPYKTVQSPLKWQTRVVSCFPDKTGYLIGSIEGRVAVHHVEDSVGQQKNFTFKCHREGADIYSVNAITFHPQFGTFVTAGSDGTYNFWDKDSKQRLKAMQKCAYGSEPAPIPCGAFNSDGSIYAYSVSYDWSRGFSAYSPQQMPPCILLHATQESEVKARAKATPTGRK</sequence>
<dbReference type="PROSITE" id="PS50082">
    <property type="entry name" value="WD_REPEATS_2"/>
    <property type="match status" value="4"/>
</dbReference>
<dbReference type="AlphaFoldDB" id="A0A2V0NUY6"/>
<dbReference type="STRING" id="307507.A0A2V0NUY6"/>
<name>A0A2V0NUY6_9CHLO</name>
<dbReference type="InterPro" id="IPR001680">
    <property type="entry name" value="WD40_rpt"/>
</dbReference>
<dbReference type="InterPro" id="IPR015943">
    <property type="entry name" value="WD40/YVTN_repeat-like_dom_sf"/>
</dbReference>
<accession>A0A2V0NUY6</accession>
<protein>
    <submittedName>
        <fullName evidence="4">Uncharacterized protein</fullName>
    </submittedName>
</protein>
<dbReference type="PROSITE" id="PS00678">
    <property type="entry name" value="WD_REPEATS_1"/>
    <property type="match status" value="1"/>
</dbReference>
<evidence type="ECO:0000313" key="4">
    <source>
        <dbReference type="EMBL" id="GBF88757.1"/>
    </source>
</evidence>
<gene>
    <name evidence="4" type="ORF">Rsub_01658</name>
</gene>
<dbReference type="Gene3D" id="2.130.10.10">
    <property type="entry name" value="YVTN repeat-like/Quinoprotein amine dehydrogenase"/>
    <property type="match status" value="1"/>
</dbReference>
<keyword evidence="5" id="KW-1185">Reference proteome</keyword>
<dbReference type="FunCoup" id="A0A2V0NUY6">
    <property type="interactions" value="2155"/>
</dbReference>
<dbReference type="InParanoid" id="A0A2V0NUY6"/>
<feature type="repeat" description="WD" evidence="3">
    <location>
        <begin position="64"/>
        <end position="105"/>
    </location>
</feature>
<dbReference type="FunFam" id="2.130.10.10:FF:000190">
    <property type="entry name" value="Nuclear pore complex subunit"/>
    <property type="match status" value="1"/>
</dbReference>
<dbReference type="Pfam" id="PF00400">
    <property type="entry name" value="WD40"/>
    <property type="match status" value="4"/>
</dbReference>
<keyword evidence="2" id="KW-0677">Repeat</keyword>
<feature type="repeat" description="WD" evidence="3">
    <location>
        <begin position="105"/>
        <end position="146"/>
    </location>
</feature>
<dbReference type="SUPFAM" id="SSF50978">
    <property type="entry name" value="WD40 repeat-like"/>
    <property type="match status" value="1"/>
</dbReference>
<reference evidence="4 5" key="1">
    <citation type="journal article" date="2018" name="Sci. Rep.">
        <title>Raphidocelis subcapitata (=Pseudokirchneriella subcapitata) provides an insight into genome evolution and environmental adaptations in the Sphaeropleales.</title>
        <authorList>
            <person name="Suzuki S."/>
            <person name="Yamaguchi H."/>
            <person name="Nakajima N."/>
            <person name="Kawachi M."/>
        </authorList>
    </citation>
    <scope>NUCLEOTIDE SEQUENCE [LARGE SCALE GENOMIC DNA]</scope>
    <source>
        <strain evidence="4 5">NIES-35</strain>
    </source>
</reference>
<dbReference type="InterPro" id="IPR019775">
    <property type="entry name" value="WD40_repeat_CS"/>
</dbReference>